<reference evidence="3 4" key="1">
    <citation type="submission" date="2020-08" db="EMBL/GenBank/DDBJ databases">
        <authorList>
            <person name="Newling K."/>
            <person name="Davey J."/>
            <person name="Forrester S."/>
        </authorList>
    </citation>
    <scope>NUCLEOTIDE SEQUENCE [LARGE SCALE GENOMIC DNA]</scope>
    <source>
        <strain evidence="4">Crithidia deanei Carvalho (ATCC PRA-265)</strain>
    </source>
</reference>
<keyword evidence="4" id="KW-1185">Reference proteome</keyword>
<dbReference type="GO" id="GO:0000447">
    <property type="term" value="P:endonucleolytic cleavage in ITS1 to separate SSU-rRNA from 5.8S rRNA and LSU-rRNA from tricistronic rRNA transcript (SSU-rRNA, 5.8S rRNA, LSU-rRNA)"/>
    <property type="evidence" value="ECO:0007669"/>
    <property type="project" value="TreeGrafter"/>
</dbReference>
<feature type="region of interest" description="Disordered" evidence="2">
    <location>
        <begin position="86"/>
        <end position="116"/>
    </location>
</feature>
<gene>
    <name evidence="3" type="ORF">ADEAN_000202200</name>
</gene>
<protein>
    <submittedName>
        <fullName evidence="3">KRI1-like family, putative</fullName>
    </submittedName>
</protein>
<dbReference type="GO" id="GO:0005730">
    <property type="term" value="C:nucleolus"/>
    <property type="evidence" value="ECO:0007669"/>
    <property type="project" value="TreeGrafter"/>
</dbReference>
<evidence type="ECO:0000313" key="4">
    <source>
        <dbReference type="Proteomes" id="UP000515908"/>
    </source>
</evidence>
<feature type="compositionally biased region" description="Basic and acidic residues" evidence="2">
    <location>
        <begin position="8"/>
        <end position="42"/>
    </location>
</feature>
<name>A0A7G2C600_9TRYP</name>
<feature type="region of interest" description="Disordered" evidence="2">
    <location>
        <begin position="388"/>
        <end position="411"/>
    </location>
</feature>
<feature type="compositionally biased region" description="Basic and acidic residues" evidence="2">
    <location>
        <begin position="250"/>
        <end position="270"/>
    </location>
</feature>
<dbReference type="EMBL" id="LR877147">
    <property type="protein sequence ID" value="CAD2214571.1"/>
    <property type="molecule type" value="Genomic_DNA"/>
</dbReference>
<accession>A0A7G2C600</accession>
<keyword evidence="1" id="KW-0175">Coiled coil</keyword>
<feature type="compositionally biased region" description="Basic and acidic residues" evidence="2">
    <location>
        <begin position="560"/>
        <end position="575"/>
    </location>
</feature>
<dbReference type="InterPro" id="IPR018034">
    <property type="entry name" value="Kri1"/>
</dbReference>
<dbReference type="AlphaFoldDB" id="A0A7G2C600"/>
<dbReference type="Pfam" id="PF05178">
    <property type="entry name" value="Kri1"/>
    <property type="match status" value="1"/>
</dbReference>
<feature type="compositionally biased region" description="Acidic residues" evidence="2">
    <location>
        <begin position="202"/>
        <end position="213"/>
    </location>
</feature>
<dbReference type="Proteomes" id="UP000515908">
    <property type="component" value="Chromosome 03"/>
</dbReference>
<feature type="region of interest" description="Disordered" evidence="2">
    <location>
        <begin position="454"/>
        <end position="489"/>
    </location>
</feature>
<proteinExistence type="predicted"/>
<feature type="compositionally biased region" description="Acidic residues" evidence="2">
    <location>
        <begin position="99"/>
        <end position="115"/>
    </location>
</feature>
<feature type="region of interest" description="Disordered" evidence="2">
    <location>
        <begin position="249"/>
        <end position="270"/>
    </location>
</feature>
<sequence length="656" mass="75953">MDAVLAKAAEEQKKKNPHALEGKAKPFRTLEEKVRVPTEKVTKKSLFSSSSEDEDEPADGGIHIPINTSYAAKYEEVKRKQELQKLTEKYKNTKGASLEESDEDEEDENAEDDDGLLLTPEKELAFAQALLAVRKAAVKAKKQEKDEESFTTARYFPSAEEQMEANRKLFEKAVELKKMNKGNKFTLADEYRRTLFNSVKEGDEESWREEEEDNSGRRKITPQSKEEAQLRKDFLKNISQSADEFAVVKSDVKGGDKEKQGKDSYEEVQRKKQKIMEEAFATAEEDAQKNEEETFIRNYFMNELWRRGDAGSSDDEEEDDGGFDPSAQHSATAYQRLQDMAKAEQEELFYDEAEQWERQYQETKYRHQEGELDESAVQVQTFPRATAADGLLRKANTTRKEARQRRKERLEAARQQQLEELKRLKHLKREEITNQRAIIAQVAGLARKEKKLLKEGQLKKPEFDDDEEEALKKVSQVWTDQDLDAPFDPEEFDKKMAQLFNDDFYDEKNVDEEELAYFDNELDAVSDDDENNNNDPEEEEVENEEGGEEDNDDALYAAKSLEEAKTIAAKKKEPEEGATGDADLNAIFDDPFRRPKKKEEGAEEEDLTALLYPSLSLEHLEEESFRKRRELDEAIQKLKKERVKVTRKRNSPRRNY</sequence>
<evidence type="ECO:0000256" key="2">
    <source>
        <dbReference type="SAM" id="MobiDB-lite"/>
    </source>
</evidence>
<feature type="coiled-coil region" evidence="1">
    <location>
        <begin position="617"/>
        <end position="648"/>
    </location>
</feature>
<feature type="compositionally biased region" description="Acidic residues" evidence="2">
    <location>
        <begin position="312"/>
        <end position="322"/>
    </location>
</feature>
<evidence type="ECO:0000313" key="3">
    <source>
        <dbReference type="EMBL" id="CAD2214571.1"/>
    </source>
</evidence>
<feature type="compositionally biased region" description="Basic and acidic residues" evidence="2">
    <location>
        <begin position="590"/>
        <end position="600"/>
    </location>
</feature>
<feature type="region of interest" description="Disordered" evidence="2">
    <location>
        <begin position="510"/>
        <end position="606"/>
    </location>
</feature>
<dbReference type="GO" id="GO:0030686">
    <property type="term" value="C:90S preribosome"/>
    <property type="evidence" value="ECO:0007669"/>
    <property type="project" value="TreeGrafter"/>
</dbReference>
<dbReference type="VEuPathDB" id="TriTrypDB:ADEAN_000202200"/>
<feature type="compositionally biased region" description="Acidic residues" evidence="2">
    <location>
        <begin position="510"/>
        <end position="553"/>
    </location>
</feature>
<feature type="region of interest" description="Disordered" evidence="2">
    <location>
        <begin position="1"/>
        <end position="67"/>
    </location>
</feature>
<dbReference type="PANTHER" id="PTHR14490:SF5">
    <property type="entry name" value="PROTEIN KRI1 HOMOLOG"/>
    <property type="match status" value="1"/>
</dbReference>
<dbReference type="PANTHER" id="PTHR14490">
    <property type="entry name" value="ZINC FINGER, ZZ TYPE"/>
    <property type="match status" value="1"/>
</dbReference>
<organism evidence="3 4">
    <name type="scientific">Angomonas deanei</name>
    <dbReference type="NCBI Taxonomy" id="59799"/>
    <lineage>
        <taxon>Eukaryota</taxon>
        <taxon>Discoba</taxon>
        <taxon>Euglenozoa</taxon>
        <taxon>Kinetoplastea</taxon>
        <taxon>Metakinetoplastina</taxon>
        <taxon>Trypanosomatida</taxon>
        <taxon>Trypanosomatidae</taxon>
        <taxon>Strigomonadinae</taxon>
        <taxon>Angomonas</taxon>
    </lineage>
</organism>
<feature type="region of interest" description="Disordered" evidence="2">
    <location>
        <begin position="198"/>
        <end position="228"/>
    </location>
</feature>
<evidence type="ECO:0000256" key="1">
    <source>
        <dbReference type="SAM" id="Coils"/>
    </source>
</evidence>
<feature type="region of interest" description="Disordered" evidence="2">
    <location>
        <begin position="308"/>
        <end position="332"/>
    </location>
</feature>
<dbReference type="OrthoDB" id="10252032at2759"/>